<dbReference type="PRINTS" id="PR00081">
    <property type="entry name" value="GDHRDH"/>
</dbReference>
<evidence type="ECO:0000313" key="4">
    <source>
        <dbReference type="Proteomes" id="UP000292452"/>
    </source>
</evidence>
<organism evidence="3 4">
    <name type="scientific">Streptomyces kasugaensis</name>
    <dbReference type="NCBI Taxonomy" id="1946"/>
    <lineage>
        <taxon>Bacteria</taxon>
        <taxon>Bacillati</taxon>
        <taxon>Actinomycetota</taxon>
        <taxon>Actinomycetes</taxon>
        <taxon>Kitasatosporales</taxon>
        <taxon>Streptomycetaceae</taxon>
        <taxon>Streptomyces</taxon>
    </lineage>
</organism>
<dbReference type="RefSeq" id="WP_131121881.1">
    <property type="nucleotide sequence ID" value="NZ_SIXH01000005.1"/>
</dbReference>
<dbReference type="FunFam" id="3.40.50.720:FF:000084">
    <property type="entry name" value="Short-chain dehydrogenase reductase"/>
    <property type="match status" value="1"/>
</dbReference>
<dbReference type="SUPFAM" id="SSF51735">
    <property type="entry name" value="NAD(P)-binding Rossmann-fold domains"/>
    <property type="match status" value="1"/>
</dbReference>
<comment type="caution">
    <text evidence="3">The sequence shown here is derived from an EMBL/GenBank/DDBJ whole genome shotgun (WGS) entry which is preliminary data.</text>
</comment>
<dbReference type="EMBL" id="SIXH01000005">
    <property type="protein sequence ID" value="TBO61440.1"/>
    <property type="molecule type" value="Genomic_DNA"/>
</dbReference>
<dbReference type="PANTHER" id="PTHR48107">
    <property type="entry name" value="NADPH-DEPENDENT ALDEHYDE REDUCTASE-LIKE PROTEIN, CHLOROPLASTIC-RELATED"/>
    <property type="match status" value="1"/>
</dbReference>
<keyword evidence="2" id="KW-0560">Oxidoreductase</keyword>
<protein>
    <submittedName>
        <fullName evidence="3">SDR family oxidoreductase</fullName>
    </submittedName>
</protein>
<accession>A0A4Q9I3U5</accession>
<reference evidence="3 4" key="1">
    <citation type="submission" date="2019-02" db="EMBL/GenBank/DDBJ databases">
        <title>Draft Genome Sequence of Streptomyces sp. AM-2504, identified by 16S rRNA comparative analysis as a Streptomyces Kasugaensis strain.</title>
        <authorList>
            <person name="Napolioni V."/>
            <person name="Giuliodori A.M."/>
            <person name="Spurio R."/>
            <person name="Fabbretti A."/>
        </authorList>
    </citation>
    <scope>NUCLEOTIDE SEQUENCE [LARGE SCALE GENOMIC DNA]</scope>
    <source>
        <strain evidence="3 4">AM-2504</strain>
    </source>
</reference>
<dbReference type="Pfam" id="PF13561">
    <property type="entry name" value="adh_short_C2"/>
    <property type="match status" value="1"/>
</dbReference>
<proteinExistence type="inferred from homology"/>
<comment type="similarity">
    <text evidence="1">Belongs to the short-chain dehydrogenases/reductases (SDR) family.</text>
</comment>
<dbReference type="GO" id="GO:0016614">
    <property type="term" value="F:oxidoreductase activity, acting on CH-OH group of donors"/>
    <property type="evidence" value="ECO:0007669"/>
    <property type="project" value="UniProtKB-ARBA"/>
</dbReference>
<dbReference type="Proteomes" id="UP000292452">
    <property type="component" value="Unassembled WGS sequence"/>
</dbReference>
<dbReference type="InterPro" id="IPR002347">
    <property type="entry name" value="SDR_fam"/>
</dbReference>
<evidence type="ECO:0000313" key="3">
    <source>
        <dbReference type="EMBL" id="TBO61440.1"/>
    </source>
</evidence>
<dbReference type="InterPro" id="IPR036291">
    <property type="entry name" value="NAD(P)-bd_dom_sf"/>
</dbReference>
<dbReference type="Gene3D" id="3.40.50.720">
    <property type="entry name" value="NAD(P)-binding Rossmann-like Domain"/>
    <property type="match status" value="1"/>
</dbReference>
<gene>
    <name evidence="3" type="ORF">EYS09_01020</name>
</gene>
<dbReference type="PRINTS" id="PR00080">
    <property type="entry name" value="SDRFAMILY"/>
</dbReference>
<evidence type="ECO:0000256" key="1">
    <source>
        <dbReference type="ARBA" id="ARBA00006484"/>
    </source>
</evidence>
<dbReference type="PANTHER" id="PTHR48107:SF7">
    <property type="entry name" value="RE15974P"/>
    <property type="match status" value="1"/>
</dbReference>
<dbReference type="AlphaFoldDB" id="A0A4Q9I3U5"/>
<evidence type="ECO:0000256" key="2">
    <source>
        <dbReference type="ARBA" id="ARBA00023002"/>
    </source>
</evidence>
<name>A0A4Q9I3U5_STRKA</name>
<sequence>MSLQNKAALVTGSSKGLGKAVALRFASRGADVAINYSRDKTAADETLDRATACGVRAICVQADVSDVAGIEALFQATLEAFGTIDIVVANAGIEKVNIPVVDITEDDYDLLFRVNTKGPFFVLRAAARHIADGGRIINMASSSTVRPQQGLGLYGTSKTAPKYLVRVLAQELGHRKVTVNSLLPGPIDGSGIFTGVSDADPYKKALLDTVPIGRLATAEDVADVAEFLAGDQSFFITGEEILMNGGSSN</sequence>
<keyword evidence="4" id="KW-1185">Reference proteome</keyword>